<dbReference type="EMBL" id="JAYMYQ010000009">
    <property type="protein sequence ID" value="KAK7312330.1"/>
    <property type="molecule type" value="Genomic_DNA"/>
</dbReference>
<dbReference type="GO" id="GO:0048364">
    <property type="term" value="P:root development"/>
    <property type="evidence" value="ECO:0007669"/>
    <property type="project" value="InterPro"/>
</dbReference>
<comment type="caution">
    <text evidence="2">The sequence shown here is derived from an EMBL/GenBank/DDBJ whole genome shotgun (WGS) entry which is preliminary data.</text>
</comment>
<dbReference type="InterPro" id="IPR004320">
    <property type="entry name" value="BPS1_pln"/>
</dbReference>
<evidence type="ECO:0000313" key="2">
    <source>
        <dbReference type="EMBL" id="KAK7312330.1"/>
    </source>
</evidence>
<evidence type="ECO:0000313" key="3">
    <source>
        <dbReference type="Proteomes" id="UP001367508"/>
    </source>
</evidence>
<keyword evidence="3" id="KW-1185">Reference proteome</keyword>
<reference evidence="2 3" key="1">
    <citation type="submission" date="2024-01" db="EMBL/GenBank/DDBJ databases">
        <title>The genomes of 5 underutilized Papilionoideae crops provide insights into root nodulation and disease resistanc.</title>
        <authorList>
            <person name="Jiang F."/>
        </authorList>
    </citation>
    <scope>NUCLEOTIDE SEQUENCE [LARGE SCALE GENOMIC DNA]</scope>
    <source>
        <strain evidence="2">LVBAO_FW01</strain>
        <tissue evidence="2">Leaves</tissue>
    </source>
</reference>
<protein>
    <submittedName>
        <fullName evidence="2">Uncharacterized protein</fullName>
    </submittedName>
</protein>
<sequence length="295" mass="33889">MAAIEINTKSSLHTRCNSLPSAAHPFVSQLQEDLQRLKGSETTSSLSSSSVCHKLNDMLDLHDCIDKLLQLPIEQQILARECNERRVNDLLEGSLRLLDISSTIKDCLLQSKESMCKLQSVIRRRRADETGLTTDGEIYLASRKKMKRTIQKALENLKGIKQEEVASFSNKNNNLSPMLRFLKDTEAFTLSSLEHLFQFIYDPKRHSKQSRWLAISKLMQAKRVNCHSQDSDINEFEKVDATLQSLISRKSSSIDKFQSHMENLQMCIQDLEIEIDQLSRKLIRNRVSLLNIFNH</sequence>
<dbReference type="Pfam" id="PF03087">
    <property type="entry name" value="BPS1"/>
    <property type="match status" value="1"/>
</dbReference>
<dbReference type="GO" id="GO:0048367">
    <property type="term" value="P:shoot system development"/>
    <property type="evidence" value="ECO:0007669"/>
    <property type="project" value="InterPro"/>
</dbReference>
<dbReference type="PANTHER" id="PTHR33070:SF129">
    <property type="entry name" value="DUF241 DOMAIN PROTEIN"/>
    <property type="match status" value="1"/>
</dbReference>
<evidence type="ECO:0000256" key="1">
    <source>
        <dbReference type="SAM" id="Coils"/>
    </source>
</evidence>
<gene>
    <name evidence="2" type="ORF">VNO77_36110</name>
</gene>
<accession>A0AAN9K7H1</accession>
<name>A0AAN9K7H1_CANGL</name>
<dbReference type="AlphaFoldDB" id="A0AAN9K7H1"/>
<dbReference type="Proteomes" id="UP001367508">
    <property type="component" value="Unassembled WGS sequence"/>
</dbReference>
<organism evidence="2 3">
    <name type="scientific">Canavalia gladiata</name>
    <name type="common">Sword bean</name>
    <name type="synonym">Dolichos gladiatus</name>
    <dbReference type="NCBI Taxonomy" id="3824"/>
    <lineage>
        <taxon>Eukaryota</taxon>
        <taxon>Viridiplantae</taxon>
        <taxon>Streptophyta</taxon>
        <taxon>Embryophyta</taxon>
        <taxon>Tracheophyta</taxon>
        <taxon>Spermatophyta</taxon>
        <taxon>Magnoliopsida</taxon>
        <taxon>eudicotyledons</taxon>
        <taxon>Gunneridae</taxon>
        <taxon>Pentapetalae</taxon>
        <taxon>rosids</taxon>
        <taxon>fabids</taxon>
        <taxon>Fabales</taxon>
        <taxon>Fabaceae</taxon>
        <taxon>Papilionoideae</taxon>
        <taxon>50 kb inversion clade</taxon>
        <taxon>NPAAA clade</taxon>
        <taxon>indigoferoid/millettioid clade</taxon>
        <taxon>Phaseoleae</taxon>
        <taxon>Canavalia</taxon>
    </lineage>
</organism>
<feature type="coiled-coil region" evidence="1">
    <location>
        <begin position="254"/>
        <end position="288"/>
    </location>
</feature>
<proteinExistence type="predicted"/>
<keyword evidence="1" id="KW-0175">Coiled coil</keyword>
<dbReference type="PANTHER" id="PTHR33070">
    <property type="entry name" value="OS06G0725500 PROTEIN"/>
    <property type="match status" value="1"/>
</dbReference>